<dbReference type="GO" id="GO:0005524">
    <property type="term" value="F:ATP binding"/>
    <property type="evidence" value="ECO:0007669"/>
    <property type="project" value="InterPro"/>
</dbReference>
<dbReference type="GO" id="GO:0008094">
    <property type="term" value="F:ATP-dependent activity, acting on DNA"/>
    <property type="evidence" value="ECO:0007669"/>
    <property type="project" value="TreeGrafter"/>
</dbReference>
<gene>
    <name evidence="2" type="ORF">V5799_012592</name>
</gene>
<name>A0AAQ4EE94_AMBAM</name>
<dbReference type="PANTHER" id="PTHR45629:SF7">
    <property type="entry name" value="DNA EXCISION REPAIR PROTEIN ERCC-6-RELATED"/>
    <property type="match status" value="1"/>
</dbReference>
<dbReference type="Pfam" id="PF00176">
    <property type="entry name" value="SNF2-rel_dom"/>
    <property type="match status" value="1"/>
</dbReference>
<accession>A0AAQ4EE94</accession>
<dbReference type="GO" id="GO:0005634">
    <property type="term" value="C:nucleus"/>
    <property type="evidence" value="ECO:0007669"/>
    <property type="project" value="TreeGrafter"/>
</dbReference>
<dbReference type="Proteomes" id="UP001321473">
    <property type="component" value="Unassembled WGS sequence"/>
</dbReference>
<proteinExistence type="predicted"/>
<dbReference type="PANTHER" id="PTHR45629">
    <property type="entry name" value="SNF2/RAD54 FAMILY MEMBER"/>
    <property type="match status" value="1"/>
</dbReference>
<dbReference type="InterPro" id="IPR050496">
    <property type="entry name" value="SNF2_RAD54_helicase_repair"/>
</dbReference>
<keyword evidence="3" id="KW-1185">Reference proteome</keyword>
<evidence type="ECO:0000313" key="3">
    <source>
        <dbReference type="Proteomes" id="UP001321473"/>
    </source>
</evidence>
<dbReference type="InterPro" id="IPR000330">
    <property type="entry name" value="SNF2_N"/>
</dbReference>
<dbReference type="EMBL" id="JARKHS020017645">
    <property type="protein sequence ID" value="KAK8772873.1"/>
    <property type="molecule type" value="Genomic_DNA"/>
</dbReference>
<dbReference type="AlphaFoldDB" id="A0AAQ4EE94"/>
<evidence type="ECO:0000259" key="1">
    <source>
        <dbReference type="PROSITE" id="PS51192"/>
    </source>
</evidence>
<protein>
    <recommendedName>
        <fullName evidence="1">Helicase ATP-binding domain-containing protein</fullName>
    </recommendedName>
</protein>
<dbReference type="PROSITE" id="PS51192">
    <property type="entry name" value="HELICASE_ATP_BIND_1"/>
    <property type="match status" value="1"/>
</dbReference>
<feature type="domain" description="Helicase ATP-binding" evidence="1">
    <location>
        <begin position="1"/>
        <end position="82"/>
    </location>
</feature>
<sequence>MIRANGVLVTSYACVAKLSGPLHKHDWHYVILDEGHKIRNPDAQTTLACKQFRTTHRLILSGSPIQNSLRELWSLLDFVFPGKLGTLPVFMQEFAVPITQGGYANASEVQVQTAYRCASALRDIIRPYLLRRMKEDVRSHLQLPAKSEQVGPFGGGAAGRQNECSNLPSSKCVLCCLTDVIVW</sequence>
<dbReference type="InterPro" id="IPR038718">
    <property type="entry name" value="SNF2-like_sf"/>
</dbReference>
<evidence type="ECO:0000313" key="2">
    <source>
        <dbReference type="EMBL" id="KAK8772873.1"/>
    </source>
</evidence>
<organism evidence="2 3">
    <name type="scientific">Amblyomma americanum</name>
    <name type="common">Lone star tick</name>
    <dbReference type="NCBI Taxonomy" id="6943"/>
    <lineage>
        <taxon>Eukaryota</taxon>
        <taxon>Metazoa</taxon>
        <taxon>Ecdysozoa</taxon>
        <taxon>Arthropoda</taxon>
        <taxon>Chelicerata</taxon>
        <taxon>Arachnida</taxon>
        <taxon>Acari</taxon>
        <taxon>Parasitiformes</taxon>
        <taxon>Ixodida</taxon>
        <taxon>Ixodoidea</taxon>
        <taxon>Ixodidae</taxon>
        <taxon>Amblyomminae</taxon>
        <taxon>Amblyomma</taxon>
    </lineage>
</organism>
<dbReference type="FunFam" id="3.40.50.10810:FF:000094">
    <property type="entry name" value="DNA excision repair protein ERCC-6"/>
    <property type="match status" value="1"/>
</dbReference>
<dbReference type="InterPro" id="IPR014001">
    <property type="entry name" value="Helicase_ATP-bd"/>
</dbReference>
<dbReference type="SUPFAM" id="SSF52540">
    <property type="entry name" value="P-loop containing nucleoside triphosphate hydrolases"/>
    <property type="match status" value="1"/>
</dbReference>
<dbReference type="GO" id="GO:0006283">
    <property type="term" value="P:transcription-coupled nucleotide-excision repair"/>
    <property type="evidence" value="ECO:0007669"/>
    <property type="project" value="TreeGrafter"/>
</dbReference>
<comment type="caution">
    <text evidence="2">The sequence shown here is derived from an EMBL/GenBank/DDBJ whole genome shotgun (WGS) entry which is preliminary data.</text>
</comment>
<reference evidence="2 3" key="1">
    <citation type="journal article" date="2023" name="Arcadia Sci">
        <title>De novo assembly of a long-read Amblyomma americanum tick genome.</title>
        <authorList>
            <person name="Chou S."/>
            <person name="Poskanzer K.E."/>
            <person name="Rollins M."/>
            <person name="Thuy-Boun P.S."/>
        </authorList>
    </citation>
    <scope>NUCLEOTIDE SEQUENCE [LARGE SCALE GENOMIC DNA]</scope>
    <source>
        <strain evidence="2">F_SG_1</strain>
        <tissue evidence="2">Salivary glands</tissue>
    </source>
</reference>
<dbReference type="Gene3D" id="3.40.50.10810">
    <property type="entry name" value="Tandem AAA-ATPase domain"/>
    <property type="match status" value="1"/>
</dbReference>
<dbReference type="InterPro" id="IPR027417">
    <property type="entry name" value="P-loop_NTPase"/>
</dbReference>